<dbReference type="EMBL" id="JBHFEH010000009">
    <property type="protein sequence ID" value="KAL2055953.1"/>
    <property type="molecule type" value="Genomic_DNA"/>
</dbReference>
<dbReference type="Gene3D" id="1.10.630.10">
    <property type="entry name" value="Cytochrome P450"/>
    <property type="match status" value="1"/>
</dbReference>
<evidence type="ECO:0008006" key="3">
    <source>
        <dbReference type="Google" id="ProtNLM"/>
    </source>
</evidence>
<dbReference type="PANTHER" id="PTHR24305">
    <property type="entry name" value="CYTOCHROME P450"/>
    <property type="match status" value="1"/>
</dbReference>
<dbReference type="InterPro" id="IPR001128">
    <property type="entry name" value="Cyt_P450"/>
</dbReference>
<evidence type="ECO:0000313" key="1">
    <source>
        <dbReference type="EMBL" id="KAL2055953.1"/>
    </source>
</evidence>
<reference evidence="1 2" key="1">
    <citation type="submission" date="2024-09" db="EMBL/GenBank/DDBJ databases">
        <title>Rethinking Asexuality: The Enigmatic Case of Functional Sexual Genes in Lepraria (Stereocaulaceae).</title>
        <authorList>
            <person name="Doellman M."/>
            <person name="Sun Y."/>
            <person name="Barcenas-Pena A."/>
            <person name="Lumbsch H.T."/>
            <person name="Grewe F."/>
        </authorList>
    </citation>
    <scope>NUCLEOTIDE SEQUENCE [LARGE SCALE GENOMIC DNA]</scope>
    <source>
        <strain evidence="1 2">Grewe 0041</strain>
    </source>
</reference>
<protein>
    <recommendedName>
        <fullName evidence="3">Cytochrome P450</fullName>
    </recommendedName>
</protein>
<dbReference type="Pfam" id="PF00067">
    <property type="entry name" value="p450"/>
    <property type="match status" value="1"/>
</dbReference>
<keyword evidence="2" id="KW-1185">Reference proteome</keyword>
<dbReference type="SUPFAM" id="SSF48264">
    <property type="entry name" value="Cytochrome P450"/>
    <property type="match status" value="1"/>
</dbReference>
<sequence length="155" mass="17584">MMSACRYYPLLYRLLVWSVPKSSVQKQQKHFLMAKQKVQNRLGTKQDRPDFLSHLKKAREGLSDTEIESTAGIIIIAGSNSLTTTLAGTTNYLLRFPQTLEMLSREVRSAFRTEADINLTTLGQLPYLSAVIEEGAVHHLTCTTWDATHCTKRRK</sequence>
<accession>A0ABR4BEQ2</accession>
<comment type="caution">
    <text evidence="1">The sequence shown here is derived from an EMBL/GenBank/DDBJ whole genome shotgun (WGS) entry which is preliminary data.</text>
</comment>
<organism evidence="1 2">
    <name type="scientific">Lepraria finkii</name>
    <dbReference type="NCBI Taxonomy" id="1340010"/>
    <lineage>
        <taxon>Eukaryota</taxon>
        <taxon>Fungi</taxon>
        <taxon>Dikarya</taxon>
        <taxon>Ascomycota</taxon>
        <taxon>Pezizomycotina</taxon>
        <taxon>Lecanoromycetes</taxon>
        <taxon>OSLEUM clade</taxon>
        <taxon>Lecanoromycetidae</taxon>
        <taxon>Lecanorales</taxon>
        <taxon>Lecanorineae</taxon>
        <taxon>Stereocaulaceae</taxon>
        <taxon>Lepraria</taxon>
    </lineage>
</organism>
<dbReference type="InterPro" id="IPR036396">
    <property type="entry name" value="Cyt_P450_sf"/>
</dbReference>
<dbReference type="PANTHER" id="PTHR24305:SF199">
    <property type="entry name" value="P450, PUTATIVE (EUROFUNG)-RELATED"/>
    <property type="match status" value="1"/>
</dbReference>
<dbReference type="InterPro" id="IPR050121">
    <property type="entry name" value="Cytochrome_P450_monoxygenase"/>
</dbReference>
<evidence type="ECO:0000313" key="2">
    <source>
        <dbReference type="Proteomes" id="UP001590951"/>
    </source>
</evidence>
<dbReference type="Proteomes" id="UP001590951">
    <property type="component" value="Unassembled WGS sequence"/>
</dbReference>
<name>A0ABR4BEQ2_9LECA</name>
<proteinExistence type="predicted"/>
<gene>
    <name evidence="1" type="ORF">ABVK25_003595</name>
</gene>